<gene>
    <name evidence="3" type="ORF">CCAM_LOCUS14453</name>
</gene>
<keyword evidence="1" id="KW-0472">Membrane</keyword>
<dbReference type="AlphaFoldDB" id="A0A484L8I0"/>
<dbReference type="OrthoDB" id="676979at2759"/>
<dbReference type="Proteomes" id="UP000595140">
    <property type="component" value="Unassembled WGS sequence"/>
</dbReference>
<evidence type="ECO:0000313" key="3">
    <source>
        <dbReference type="EMBL" id="VFQ72677.1"/>
    </source>
</evidence>
<dbReference type="PANTHER" id="PTHR48010">
    <property type="entry name" value="OS05G0588300 PROTEIN"/>
    <property type="match status" value="1"/>
</dbReference>
<evidence type="ECO:0000256" key="1">
    <source>
        <dbReference type="SAM" id="Phobius"/>
    </source>
</evidence>
<protein>
    <recommendedName>
        <fullName evidence="2">Protein kinase domain-containing protein</fullName>
    </recommendedName>
</protein>
<dbReference type="SUPFAM" id="SSF56112">
    <property type="entry name" value="Protein kinase-like (PK-like)"/>
    <property type="match status" value="1"/>
</dbReference>
<dbReference type="Pfam" id="PF07714">
    <property type="entry name" value="PK_Tyr_Ser-Thr"/>
    <property type="match status" value="1"/>
</dbReference>
<sequence length="396" mass="43289">MKRQRDTLPAVLCSAAILCSGRAATDNKHLSPHISSPSNPVASSPENNPTKEVVLGIVVGSCALGVLAAFIVLPWIFCCHSKKKDEKGHNRNSDHYLVSIGGCDLGFDMEGLLRASAEVLGKGTSGTTYKAALEGSAATVEVKRLNDVCVGREEFHLQMEVSGSIRHENVAPLKAYYYSEDEKLTVQDYYSQGSVSAMLHANRGENQFPLDWETRVRIAIGAARGIAYIHGANLVHGNIKSSNVFLNSRQYGCVSDFGLATLVSSVAPTLARTTGYRAPEFLDTWKTTQASDVYSFGVLLFELLTGKSPLHSACEDEVDDLVRWVCSIVSEEWSGEVFDVELLKYPNIEEEMVEMLQVGMACAARMPEQRPKMADVVKMVEGIRNQPSTGEVQHQI</sequence>
<dbReference type="InterPro" id="IPR011009">
    <property type="entry name" value="Kinase-like_dom_sf"/>
</dbReference>
<reference evidence="3 4" key="1">
    <citation type="submission" date="2018-04" db="EMBL/GenBank/DDBJ databases">
        <authorList>
            <person name="Vogel A."/>
        </authorList>
    </citation>
    <scope>NUCLEOTIDE SEQUENCE [LARGE SCALE GENOMIC DNA]</scope>
</reference>
<accession>A0A484L8I0</accession>
<dbReference type="InterPro" id="IPR000719">
    <property type="entry name" value="Prot_kinase_dom"/>
</dbReference>
<evidence type="ECO:0000259" key="2">
    <source>
        <dbReference type="PROSITE" id="PS50011"/>
    </source>
</evidence>
<feature type="domain" description="Protein kinase" evidence="2">
    <location>
        <begin position="114"/>
        <end position="396"/>
    </location>
</feature>
<dbReference type="PANTHER" id="PTHR48010:SF1">
    <property type="entry name" value="PROTEIN KINASE DOMAIN-CONTAINING PROTEIN"/>
    <property type="match status" value="1"/>
</dbReference>
<proteinExistence type="predicted"/>
<dbReference type="Gene3D" id="1.10.510.10">
    <property type="entry name" value="Transferase(Phosphotransferase) domain 1"/>
    <property type="match status" value="1"/>
</dbReference>
<keyword evidence="1" id="KW-0812">Transmembrane</keyword>
<feature type="transmembrane region" description="Helical" evidence="1">
    <location>
        <begin position="53"/>
        <end position="77"/>
    </location>
</feature>
<keyword evidence="4" id="KW-1185">Reference proteome</keyword>
<dbReference type="InterPro" id="IPR001245">
    <property type="entry name" value="Ser-Thr/Tyr_kinase_cat_dom"/>
</dbReference>
<evidence type="ECO:0000313" key="4">
    <source>
        <dbReference type="Proteomes" id="UP000595140"/>
    </source>
</evidence>
<organism evidence="3 4">
    <name type="scientific">Cuscuta campestris</name>
    <dbReference type="NCBI Taxonomy" id="132261"/>
    <lineage>
        <taxon>Eukaryota</taxon>
        <taxon>Viridiplantae</taxon>
        <taxon>Streptophyta</taxon>
        <taxon>Embryophyta</taxon>
        <taxon>Tracheophyta</taxon>
        <taxon>Spermatophyta</taxon>
        <taxon>Magnoliopsida</taxon>
        <taxon>eudicotyledons</taxon>
        <taxon>Gunneridae</taxon>
        <taxon>Pentapetalae</taxon>
        <taxon>asterids</taxon>
        <taxon>lamiids</taxon>
        <taxon>Solanales</taxon>
        <taxon>Convolvulaceae</taxon>
        <taxon>Cuscuteae</taxon>
        <taxon>Cuscuta</taxon>
        <taxon>Cuscuta subgen. Grammica</taxon>
        <taxon>Cuscuta sect. Cleistogrammica</taxon>
    </lineage>
</organism>
<dbReference type="Gene3D" id="3.30.200.20">
    <property type="entry name" value="Phosphorylase Kinase, domain 1"/>
    <property type="match status" value="1"/>
</dbReference>
<dbReference type="InterPro" id="IPR050994">
    <property type="entry name" value="At_inactive_RLKs"/>
</dbReference>
<dbReference type="FunFam" id="1.10.510.10:FF:000095">
    <property type="entry name" value="protein STRUBBELIG-RECEPTOR FAMILY 8"/>
    <property type="match status" value="1"/>
</dbReference>
<dbReference type="EMBL" id="OOIL02001116">
    <property type="protein sequence ID" value="VFQ72677.1"/>
    <property type="molecule type" value="Genomic_DNA"/>
</dbReference>
<keyword evidence="1" id="KW-1133">Transmembrane helix</keyword>
<name>A0A484L8I0_9ASTE</name>
<dbReference type="GO" id="GO:0004672">
    <property type="term" value="F:protein kinase activity"/>
    <property type="evidence" value="ECO:0007669"/>
    <property type="project" value="InterPro"/>
</dbReference>
<dbReference type="GO" id="GO:0005524">
    <property type="term" value="F:ATP binding"/>
    <property type="evidence" value="ECO:0007669"/>
    <property type="project" value="InterPro"/>
</dbReference>
<dbReference type="PROSITE" id="PS50011">
    <property type="entry name" value="PROTEIN_KINASE_DOM"/>
    <property type="match status" value="1"/>
</dbReference>